<organism evidence="1 2">
    <name type="scientific">Nosema granulosis</name>
    <dbReference type="NCBI Taxonomy" id="83296"/>
    <lineage>
        <taxon>Eukaryota</taxon>
        <taxon>Fungi</taxon>
        <taxon>Fungi incertae sedis</taxon>
        <taxon>Microsporidia</taxon>
        <taxon>Nosematidae</taxon>
        <taxon>Nosema</taxon>
    </lineage>
</organism>
<evidence type="ECO:0000313" key="1">
    <source>
        <dbReference type="EMBL" id="KAF9763494.1"/>
    </source>
</evidence>
<gene>
    <name evidence="1" type="ORF">NGRA_1234</name>
</gene>
<dbReference type="Proteomes" id="UP000740883">
    <property type="component" value="Unassembled WGS sequence"/>
</dbReference>
<reference evidence="1 2" key="1">
    <citation type="journal article" date="2020" name="Genome Biol. Evol.">
        <title>Comparative genomics of strictly vertically transmitted, feminizing microsporidia endosymbionts of amphipod crustaceans.</title>
        <authorList>
            <person name="Cormier A."/>
            <person name="Chebbi M.A."/>
            <person name="Giraud I."/>
            <person name="Wattier R."/>
            <person name="Teixeira M."/>
            <person name="Gilbert C."/>
            <person name="Rigaud T."/>
            <person name="Cordaux R."/>
        </authorList>
    </citation>
    <scope>NUCLEOTIDE SEQUENCE [LARGE SCALE GENOMIC DNA]</scope>
    <source>
        <strain evidence="1 2">Ou3-Ou53</strain>
    </source>
</reference>
<evidence type="ECO:0000313" key="2">
    <source>
        <dbReference type="Proteomes" id="UP000740883"/>
    </source>
</evidence>
<name>A0A9P6KYU1_9MICR</name>
<protein>
    <submittedName>
        <fullName evidence="1">Uncharacterized protein</fullName>
    </submittedName>
</protein>
<sequence length="166" mass="19334">MKNDFLNYKHEVFTSLDTCKNFLIEEKSVKKNGVCDKCSSVTELMKYSENNNERLVYGVEKRGLSAKKNLFEENMLPFDEFLFLVYLILLKEDYDQIKHLYHVSNTKIASVKNTLRLYFETRNKEGLLIGGLGVKVEVDETVLCRRGIIRNPSSTDDHIKDTVWIL</sequence>
<dbReference type="OrthoDB" id="2195490at2759"/>
<proteinExistence type="predicted"/>
<comment type="caution">
    <text evidence="1">The sequence shown here is derived from an EMBL/GenBank/DDBJ whole genome shotgun (WGS) entry which is preliminary data.</text>
</comment>
<keyword evidence="2" id="KW-1185">Reference proteome</keyword>
<dbReference type="AlphaFoldDB" id="A0A9P6KYU1"/>
<accession>A0A9P6KYU1</accession>
<dbReference type="EMBL" id="SBJO01000072">
    <property type="protein sequence ID" value="KAF9763494.1"/>
    <property type="molecule type" value="Genomic_DNA"/>
</dbReference>